<protein>
    <recommendedName>
        <fullName evidence="4">Dirigent protein</fullName>
    </recommendedName>
</protein>
<evidence type="ECO:0000256" key="1">
    <source>
        <dbReference type="ARBA" id="ARBA00010746"/>
    </source>
</evidence>
<dbReference type="PANTHER" id="PTHR46215">
    <property type="entry name" value="DIRIGENT PROTEIN 24-RELATED"/>
    <property type="match status" value="1"/>
</dbReference>
<comment type="subunit">
    <text evidence="2 4">Homodimer.</text>
</comment>
<keyword evidence="4" id="KW-0732">Signal</keyword>
<name>A0AAV5KVC1_9ROSI</name>
<evidence type="ECO:0000313" key="5">
    <source>
        <dbReference type="EMBL" id="GKV28531.1"/>
    </source>
</evidence>
<dbReference type="AlphaFoldDB" id="A0AAV5KVC1"/>
<organism evidence="5 6">
    <name type="scientific">Rubroshorea leprosula</name>
    <dbReference type="NCBI Taxonomy" id="152421"/>
    <lineage>
        <taxon>Eukaryota</taxon>
        <taxon>Viridiplantae</taxon>
        <taxon>Streptophyta</taxon>
        <taxon>Embryophyta</taxon>
        <taxon>Tracheophyta</taxon>
        <taxon>Spermatophyta</taxon>
        <taxon>Magnoliopsida</taxon>
        <taxon>eudicotyledons</taxon>
        <taxon>Gunneridae</taxon>
        <taxon>Pentapetalae</taxon>
        <taxon>rosids</taxon>
        <taxon>malvids</taxon>
        <taxon>Malvales</taxon>
        <taxon>Dipterocarpaceae</taxon>
        <taxon>Rubroshorea</taxon>
    </lineage>
</organism>
<comment type="subcellular location">
    <subcellularLocation>
        <location evidence="4">Secreted</location>
        <location evidence="4">Extracellular space</location>
        <location evidence="4">Apoplast</location>
    </subcellularLocation>
</comment>
<gene>
    <name evidence="5" type="ORF">SLEP1_g37569</name>
</gene>
<dbReference type="GO" id="GO:0048046">
    <property type="term" value="C:apoplast"/>
    <property type="evidence" value="ECO:0007669"/>
    <property type="project" value="UniProtKB-SubCell"/>
</dbReference>
<dbReference type="Gene3D" id="2.40.480.10">
    <property type="entry name" value="Allene oxide cyclase-like"/>
    <property type="match status" value="1"/>
</dbReference>
<dbReference type="InterPro" id="IPR004265">
    <property type="entry name" value="Dirigent"/>
</dbReference>
<dbReference type="PANTHER" id="PTHR46215:SF17">
    <property type="entry name" value="DIRIGENT PROTEIN"/>
    <property type="match status" value="1"/>
</dbReference>
<keyword evidence="3 4" id="KW-0964">Secreted</keyword>
<comment type="caution">
    <text evidence="5">The sequence shown here is derived from an EMBL/GenBank/DDBJ whole genome shotgun (WGS) entry which is preliminary data.</text>
</comment>
<evidence type="ECO:0000313" key="6">
    <source>
        <dbReference type="Proteomes" id="UP001054252"/>
    </source>
</evidence>
<keyword evidence="4" id="KW-0052">Apoplast</keyword>
<keyword evidence="6" id="KW-1185">Reference proteome</keyword>
<evidence type="ECO:0000256" key="4">
    <source>
        <dbReference type="RuleBase" id="RU363099"/>
    </source>
</evidence>
<feature type="chain" id="PRO_5043113734" description="Dirigent protein" evidence="4">
    <location>
        <begin position="28"/>
        <end position="232"/>
    </location>
</feature>
<comment type="function">
    <text evidence="4">Dirigent proteins impart stereoselectivity on the phenoxy radical-coupling reaction, yielding optically active lignans from two molecules of coniferyl alcohol in the biosynthesis of lignans, flavonolignans, and alkaloids and thus plays a central role in plant secondary metabolism.</text>
</comment>
<feature type="signal peptide" evidence="4">
    <location>
        <begin position="1"/>
        <end position="27"/>
    </location>
</feature>
<dbReference type="EMBL" id="BPVZ01000079">
    <property type="protein sequence ID" value="GKV28531.1"/>
    <property type="molecule type" value="Genomic_DNA"/>
</dbReference>
<dbReference type="Pfam" id="PF03018">
    <property type="entry name" value="Dirigent"/>
    <property type="match status" value="1"/>
</dbReference>
<accession>A0AAV5KVC1</accession>
<dbReference type="Proteomes" id="UP001054252">
    <property type="component" value="Unassembled WGS sequence"/>
</dbReference>
<dbReference type="GO" id="GO:0009699">
    <property type="term" value="P:phenylpropanoid biosynthetic process"/>
    <property type="evidence" value="ECO:0007669"/>
    <property type="project" value="UniProtKB-ARBA"/>
</dbReference>
<evidence type="ECO:0000256" key="2">
    <source>
        <dbReference type="ARBA" id="ARBA00011738"/>
    </source>
</evidence>
<sequence>MSQGHFLLSTFLLLFLYFAIINHSSSARFLGNASPSHNHNHHKITFLMKDVLDATTQPPPRPATTKVTDQIPFSKPLGVLPPSRGIPIPDSNPSLQATGFSSQTLDVSNIGLYFPARAALQELESGAVIVIDENLFDVGSGSSSAAVGRAQGVYVANSEDGRSHMMAMTAYFPGTGFKDGLRFFGVHRKDVNESHVAVIGGNGKFVGANGYATVKAVNLGSNSLLLFNVYLS</sequence>
<evidence type="ECO:0000256" key="3">
    <source>
        <dbReference type="ARBA" id="ARBA00022525"/>
    </source>
</evidence>
<dbReference type="InterPro" id="IPR044859">
    <property type="entry name" value="Allene_oxi_cyc_Dirigent"/>
</dbReference>
<reference evidence="5 6" key="1">
    <citation type="journal article" date="2021" name="Commun. Biol.">
        <title>The genome of Shorea leprosula (Dipterocarpaceae) highlights the ecological relevance of drought in aseasonal tropical rainforests.</title>
        <authorList>
            <person name="Ng K.K.S."/>
            <person name="Kobayashi M.J."/>
            <person name="Fawcett J.A."/>
            <person name="Hatakeyama M."/>
            <person name="Paape T."/>
            <person name="Ng C.H."/>
            <person name="Ang C.C."/>
            <person name="Tnah L.H."/>
            <person name="Lee C.T."/>
            <person name="Nishiyama T."/>
            <person name="Sese J."/>
            <person name="O'Brien M.J."/>
            <person name="Copetti D."/>
            <person name="Mohd Noor M.I."/>
            <person name="Ong R.C."/>
            <person name="Putra M."/>
            <person name="Sireger I.Z."/>
            <person name="Indrioko S."/>
            <person name="Kosugi Y."/>
            <person name="Izuno A."/>
            <person name="Isagi Y."/>
            <person name="Lee S.L."/>
            <person name="Shimizu K.K."/>
        </authorList>
    </citation>
    <scope>NUCLEOTIDE SEQUENCE [LARGE SCALE GENOMIC DNA]</scope>
    <source>
        <strain evidence="5">214</strain>
    </source>
</reference>
<comment type="similarity">
    <text evidence="1 4">Belongs to the plant dirigent protein family.</text>
</comment>
<proteinExistence type="inferred from homology"/>